<dbReference type="EMBL" id="JAIVFQ010000054">
    <property type="protein sequence ID" value="MCC5602608.1"/>
    <property type="molecule type" value="Genomic_DNA"/>
</dbReference>
<evidence type="ECO:0000313" key="2">
    <source>
        <dbReference type="Proteomes" id="UP001199525"/>
    </source>
</evidence>
<dbReference type="RefSeq" id="WP_229488159.1">
    <property type="nucleotide sequence ID" value="NZ_JAIVFQ010000054.1"/>
</dbReference>
<sequence>MATIGKYCKAYLVKQFRQYPQWQEQTKNIRPQKEVVDNRELTDEDILYLQENYVVTDGIFQDENIIFDDITPEWQDFCYQTLKFELPVYETA</sequence>
<organism evidence="1 2">
    <name type="scientific">Nostoc favosum CHAB5714</name>
    <dbReference type="NCBI Taxonomy" id="2780399"/>
    <lineage>
        <taxon>Bacteria</taxon>
        <taxon>Bacillati</taxon>
        <taxon>Cyanobacteriota</taxon>
        <taxon>Cyanophyceae</taxon>
        <taxon>Nostocales</taxon>
        <taxon>Nostocaceae</taxon>
        <taxon>Nostoc</taxon>
        <taxon>Nostoc favosum</taxon>
    </lineage>
</organism>
<protein>
    <submittedName>
        <fullName evidence="1">Uncharacterized protein</fullName>
    </submittedName>
</protein>
<comment type="caution">
    <text evidence="1">The sequence shown here is derived from an EMBL/GenBank/DDBJ whole genome shotgun (WGS) entry which is preliminary data.</text>
</comment>
<evidence type="ECO:0000313" key="1">
    <source>
        <dbReference type="EMBL" id="MCC5602608.1"/>
    </source>
</evidence>
<proteinExistence type="predicted"/>
<keyword evidence="2" id="KW-1185">Reference proteome</keyword>
<accession>A0ABS8IFQ8</accession>
<gene>
    <name evidence="1" type="ORF">LC586_26300</name>
</gene>
<reference evidence="1 2" key="1">
    <citation type="journal article" date="2021" name="Microorganisms">
        <title>Genome Evolution of Filamentous Cyanobacterium Nostoc Species: From Facultative Symbiosis to Free Living.</title>
        <authorList>
            <person name="Huo D."/>
            <person name="Li H."/>
            <person name="Cai F."/>
            <person name="Guo X."/>
            <person name="Qiao Z."/>
            <person name="Wang W."/>
            <person name="Yu G."/>
            <person name="Li R."/>
        </authorList>
    </citation>
    <scope>NUCLEOTIDE SEQUENCE [LARGE SCALE GENOMIC DNA]</scope>
    <source>
        <strain evidence="1 2">CHAB 5714</strain>
    </source>
</reference>
<name>A0ABS8IFQ8_9NOSO</name>
<dbReference type="Proteomes" id="UP001199525">
    <property type="component" value="Unassembled WGS sequence"/>
</dbReference>